<dbReference type="Proteomes" id="UP001232992">
    <property type="component" value="Unassembled WGS sequence"/>
</dbReference>
<dbReference type="RefSeq" id="WP_283756949.1">
    <property type="nucleotide sequence ID" value="NZ_JAQOSQ010000002.1"/>
</dbReference>
<organism evidence="2 3">
    <name type="scientific">Roseofilum casamattae BLCC-M143</name>
    <dbReference type="NCBI Taxonomy" id="3022442"/>
    <lineage>
        <taxon>Bacteria</taxon>
        <taxon>Bacillati</taxon>
        <taxon>Cyanobacteriota</taxon>
        <taxon>Cyanophyceae</taxon>
        <taxon>Desertifilales</taxon>
        <taxon>Desertifilaceae</taxon>
        <taxon>Roseofilum</taxon>
        <taxon>Roseofilum casamattae</taxon>
    </lineage>
</organism>
<dbReference type="EMBL" id="JAQOSQ010000002">
    <property type="protein sequence ID" value="MDJ1182297.1"/>
    <property type="molecule type" value="Genomic_DNA"/>
</dbReference>
<dbReference type="Pfam" id="PF11285">
    <property type="entry name" value="DUF3086"/>
    <property type="match status" value="1"/>
</dbReference>
<gene>
    <name evidence="2" type="ORF">PMH09_03740</name>
</gene>
<proteinExistence type="predicted"/>
<feature type="compositionally biased region" description="Acidic residues" evidence="1">
    <location>
        <begin position="43"/>
        <end position="56"/>
    </location>
</feature>
<protein>
    <submittedName>
        <fullName evidence="2">DUF3086 domain-containing protein</fullName>
    </submittedName>
</protein>
<dbReference type="InterPro" id="IPR021437">
    <property type="entry name" value="DUF3086"/>
</dbReference>
<name>A0ABT7BSY1_9CYAN</name>
<sequence length="458" mass="51724">MTIDPYPDGSPEVFPPQSPEAEGVSNWPAEDSEISDRQPDGTSDTEDVANDAEDQSLETPATAETLLPLQLDTNTPHHPEPREESAENDRLNDINDTLSDRPSEVAAEEEPLDAVQSRIEELRSHEAALNEQVQGLRKEAEALENQLAERRSAMDQLVQAGVSELEHRKQHLEITIEKLEKQADRIRGEMRTSFAGVSQDLAIRVQGFKDYLVGSLQDLASAAENIELAPEQIEVEPAYREPPQREARGSARPRREDSRGGRDRPRERNEDMPSPQFAQQKFNDQVRKIRQLLDRYRTRPDYYGPAWQLRRTFEPIHAERVSQWFLTQGGRGAVRSMGSRLQNILVASATISVMHSLYGDRLRPLILVNTPERLGEWRRGLQDCLGISRSDFSSERGIVMFEAPEALAAKADRIVQQKQLPLIIIDESEDKVSVSMLQFPLWLAFAPNPDGPTGMDTW</sequence>
<feature type="compositionally biased region" description="Basic and acidic residues" evidence="1">
    <location>
        <begin position="237"/>
        <end position="271"/>
    </location>
</feature>
<comment type="caution">
    <text evidence="2">The sequence shown here is derived from an EMBL/GenBank/DDBJ whole genome shotgun (WGS) entry which is preliminary data.</text>
</comment>
<reference evidence="2 3" key="1">
    <citation type="submission" date="2023-01" db="EMBL/GenBank/DDBJ databases">
        <title>Novel diversity within Roseofilum (Cyanobacteria; Desertifilaceae) from marine benthic mats with descriptions of four novel species.</title>
        <authorList>
            <person name="Wang Y."/>
            <person name="Berthold D.E."/>
            <person name="Hu J."/>
            <person name="Lefler F.W."/>
            <person name="Laughinghouse H.D. IV."/>
        </authorList>
    </citation>
    <scope>NUCLEOTIDE SEQUENCE [LARGE SCALE GENOMIC DNA]</scope>
    <source>
        <strain evidence="2 3">BLCC-M143</strain>
    </source>
</reference>
<keyword evidence="3" id="KW-1185">Reference proteome</keyword>
<evidence type="ECO:0000313" key="2">
    <source>
        <dbReference type="EMBL" id="MDJ1182297.1"/>
    </source>
</evidence>
<feature type="compositionally biased region" description="Basic and acidic residues" evidence="1">
    <location>
        <begin position="75"/>
        <end position="103"/>
    </location>
</feature>
<evidence type="ECO:0000313" key="3">
    <source>
        <dbReference type="Proteomes" id="UP001232992"/>
    </source>
</evidence>
<feature type="region of interest" description="Disordered" evidence="1">
    <location>
        <begin position="233"/>
        <end position="281"/>
    </location>
</feature>
<feature type="region of interest" description="Disordered" evidence="1">
    <location>
        <begin position="1"/>
        <end position="114"/>
    </location>
</feature>
<dbReference type="Gene3D" id="1.10.287.1490">
    <property type="match status" value="1"/>
</dbReference>
<accession>A0ABT7BSY1</accession>
<evidence type="ECO:0000256" key="1">
    <source>
        <dbReference type="SAM" id="MobiDB-lite"/>
    </source>
</evidence>